<sequence>MEQLLTANVANGLYWLGRYLERIESTLNEIIITFDDIIDVDKTSGKKLFKRLDIDIKYKNANDFLSQAVFGDHEANIYTLISYIRENAIICRAYLDLNAFGSIIEFSETLKQANNDNFVIDCSFVEKMSSRVSEIWGELTRKQERNTSDYFIRLGKLVEKVDFHLRLKRDKSFSLVIMDEIDIIVSRLNPEAQFVVHGERESYDTILNSINSKIDKIIVTQQ</sequence>
<protein>
    <submittedName>
        <fullName evidence="2">Kinase</fullName>
    </submittedName>
</protein>
<dbReference type="RefSeq" id="WP_129082833.1">
    <property type="nucleotide sequence ID" value="NZ_CP041070.1"/>
</dbReference>
<dbReference type="STRING" id="877500.GCA_000935065_03189"/>
<reference evidence="2 3" key="1">
    <citation type="submission" date="2017-10" db="EMBL/GenBank/DDBJ databases">
        <title>Genomics of the genus Arcobacter.</title>
        <authorList>
            <person name="Perez-Cataluna A."/>
            <person name="Figueras M.J."/>
        </authorList>
    </citation>
    <scope>NUCLEOTIDE SEQUENCE [LARGE SCALE GENOMIC DNA]</scope>
    <source>
        <strain evidence="2 3">DSM 24636</strain>
    </source>
</reference>
<keyword evidence="2" id="KW-0808">Transferase</keyword>
<evidence type="ECO:0000313" key="3">
    <source>
        <dbReference type="Proteomes" id="UP000290191"/>
    </source>
</evidence>
<gene>
    <name evidence="2" type="ORF">CRV06_13125</name>
</gene>
<accession>A0A4Q0XVB7</accession>
<evidence type="ECO:0000313" key="2">
    <source>
        <dbReference type="EMBL" id="RXJ61527.1"/>
    </source>
</evidence>
<proteinExistence type="predicted"/>
<dbReference type="Proteomes" id="UP000290191">
    <property type="component" value="Unassembled WGS sequence"/>
</dbReference>
<feature type="domain" description="DUF403" evidence="1">
    <location>
        <begin position="7"/>
        <end position="179"/>
    </location>
</feature>
<dbReference type="AlphaFoldDB" id="A0A4Q0XVB7"/>
<name>A0A4Q0XVB7_9BACT</name>
<dbReference type="InterPro" id="IPR007296">
    <property type="entry name" value="DUF403"/>
</dbReference>
<organism evidence="2 3">
    <name type="scientific">Halarcobacter anaerophilus</name>
    <dbReference type="NCBI Taxonomy" id="877500"/>
    <lineage>
        <taxon>Bacteria</taxon>
        <taxon>Pseudomonadati</taxon>
        <taxon>Campylobacterota</taxon>
        <taxon>Epsilonproteobacteria</taxon>
        <taxon>Campylobacterales</taxon>
        <taxon>Arcobacteraceae</taxon>
        <taxon>Halarcobacter</taxon>
    </lineage>
</organism>
<dbReference type="Pfam" id="PF04168">
    <property type="entry name" value="Alpha-E"/>
    <property type="match status" value="1"/>
</dbReference>
<evidence type="ECO:0000259" key="1">
    <source>
        <dbReference type="Pfam" id="PF04168"/>
    </source>
</evidence>
<dbReference type="OrthoDB" id="9803532at2"/>
<keyword evidence="2" id="KW-0418">Kinase</keyword>
<comment type="caution">
    <text evidence="2">The sequence shown here is derived from an EMBL/GenBank/DDBJ whole genome shotgun (WGS) entry which is preliminary data.</text>
</comment>
<dbReference type="GO" id="GO:0016301">
    <property type="term" value="F:kinase activity"/>
    <property type="evidence" value="ECO:0007669"/>
    <property type="project" value="UniProtKB-KW"/>
</dbReference>
<dbReference type="EMBL" id="PDKO01000014">
    <property type="protein sequence ID" value="RXJ61527.1"/>
    <property type="molecule type" value="Genomic_DNA"/>
</dbReference>
<keyword evidence="3" id="KW-1185">Reference proteome</keyword>